<keyword evidence="2" id="KW-1185">Reference proteome</keyword>
<reference evidence="1 2" key="1">
    <citation type="submission" date="2018-11" db="EMBL/GenBank/DDBJ databases">
        <title>Draft genome sequence of Ferruginibacter sp. BO-59.</title>
        <authorList>
            <person name="Im W.T."/>
        </authorList>
    </citation>
    <scope>NUCLEOTIDE SEQUENCE [LARGE SCALE GENOMIC DNA]</scope>
    <source>
        <strain evidence="1 2">BO-59</strain>
    </source>
</reference>
<dbReference type="OrthoDB" id="9813892at2"/>
<dbReference type="SUPFAM" id="SSF50939">
    <property type="entry name" value="Sialidases"/>
    <property type="match status" value="1"/>
</dbReference>
<evidence type="ECO:0000313" key="1">
    <source>
        <dbReference type="EMBL" id="RNI33669.1"/>
    </source>
</evidence>
<comment type="caution">
    <text evidence="1">The sequence shown here is derived from an EMBL/GenBank/DDBJ whole genome shotgun (WGS) entry which is preliminary data.</text>
</comment>
<accession>A0A3M9N7B8</accession>
<dbReference type="AlphaFoldDB" id="A0A3M9N7B8"/>
<dbReference type="RefSeq" id="WP_123122155.1">
    <property type="nucleotide sequence ID" value="NZ_RJJR01000017.1"/>
</dbReference>
<dbReference type="InterPro" id="IPR015943">
    <property type="entry name" value="WD40/YVTN_repeat-like_dom_sf"/>
</dbReference>
<sequence length="330" mass="35936">MKKILFTYLFFLSNQLAFSQKIILSADSISSSFRGLSVANDKVVWVSGSKGVVGLSTDGGLTWKWNVVKGFEKTDFRDIEAFDEHTALIMAADSPAFILRTIDGGENWSVVYRNDSRGMFLDAMDFRNSREGLVVGDPVDGRFFMAATSDSGKSWKEIFFTKRPVADSGEACFAASGTNIIALQNTGYALISGGLSSHIIINQKKILLPLSQGTESAGANSIASGDNNTMVVVGGNYLKKEDISRTSAVSFDGGYTWIQPQKPPSGYRSCVEFLGNREWVSCGLNGVDLSYDDGMNWHKISDRSFNVVQKAKHGKAVYFAGSEGNVGRLQ</sequence>
<dbReference type="Proteomes" id="UP000267223">
    <property type="component" value="Unassembled WGS sequence"/>
</dbReference>
<evidence type="ECO:0000313" key="2">
    <source>
        <dbReference type="Proteomes" id="UP000267223"/>
    </source>
</evidence>
<dbReference type="InterPro" id="IPR036278">
    <property type="entry name" value="Sialidase_sf"/>
</dbReference>
<dbReference type="Gene3D" id="2.130.10.10">
    <property type="entry name" value="YVTN repeat-like/Quinoprotein amine dehydrogenase"/>
    <property type="match status" value="1"/>
</dbReference>
<dbReference type="PANTHER" id="PTHR47199">
    <property type="entry name" value="PHOTOSYSTEM II STABILITY/ASSEMBLY FACTOR HCF136, CHLOROPLASTIC"/>
    <property type="match status" value="1"/>
</dbReference>
<organism evidence="1 2">
    <name type="scientific">Hanamia caeni</name>
    <dbReference type="NCBI Taxonomy" id="2294116"/>
    <lineage>
        <taxon>Bacteria</taxon>
        <taxon>Pseudomonadati</taxon>
        <taxon>Bacteroidota</taxon>
        <taxon>Chitinophagia</taxon>
        <taxon>Chitinophagales</taxon>
        <taxon>Chitinophagaceae</taxon>
        <taxon>Hanamia</taxon>
    </lineage>
</organism>
<gene>
    <name evidence="1" type="ORF">EFY79_18095</name>
</gene>
<protein>
    <submittedName>
        <fullName evidence="1">Oxidoreductase</fullName>
    </submittedName>
</protein>
<dbReference type="EMBL" id="RJJR01000017">
    <property type="protein sequence ID" value="RNI33669.1"/>
    <property type="molecule type" value="Genomic_DNA"/>
</dbReference>
<dbReference type="PANTHER" id="PTHR47199:SF2">
    <property type="entry name" value="PHOTOSYSTEM II STABILITY_ASSEMBLY FACTOR HCF136, CHLOROPLASTIC"/>
    <property type="match status" value="1"/>
</dbReference>
<proteinExistence type="predicted"/>
<name>A0A3M9N7B8_9BACT</name>